<feature type="compositionally biased region" description="Basic and acidic residues" evidence="1">
    <location>
        <begin position="154"/>
        <end position="164"/>
    </location>
</feature>
<name>A0A6J5DBB4_9BURK</name>
<evidence type="ECO:0000256" key="1">
    <source>
        <dbReference type="SAM" id="MobiDB-lite"/>
    </source>
</evidence>
<keyword evidence="3" id="KW-1185">Reference proteome</keyword>
<organism evidence="2 3">
    <name type="scientific">Paraburkholderia solisilvae</name>
    <dbReference type="NCBI Taxonomy" id="624376"/>
    <lineage>
        <taxon>Bacteria</taxon>
        <taxon>Pseudomonadati</taxon>
        <taxon>Pseudomonadota</taxon>
        <taxon>Betaproteobacteria</taxon>
        <taxon>Burkholderiales</taxon>
        <taxon>Burkholderiaceae</taxon>
        <taxon>Paraburkholderia</taxon>
    </lineage>
</organism>
<dbReference type="RefSeq" id="WP_175109764.1">
    <property type="nucleotide sequence ID" value="NZ_CADIKF010000005.1"/>
</dbReference>
<feature type="region of interest" description="Disordered" evidence="1">
    <location>
        <begin position="144"/>
        <end position="164"/>
    </location>
</feature>
<gene>
    <name evidence="2" type="ORF">LMG29739_01094</name>
</gene>
<protein>
    <submittedName>
        <fullName evidence="2">Uncharacterized protein</fullName>
    </submittedName>
</protein>
<accession>A0A6J5DBB4</accession>
<evidence type="ECO:0000313" key="3">
    <source>
        <dbReference type="Proteomes" id="UP000494329"/>
    </source>
</evidence>
<dbReference type="EMBL" id="CADIKF010000005">
    <property type="protein sequence ID" value="CAB3750442.1"/>
    <property type="molecule type" value="Genomic_DNA"/>
</dbReference>
<sequence>MPLYPDIEDKICAHLRRVAEGERVKAIAIGRLTDDQHRAISKLRLSVGLPGLDDPEILLVGRHMHQSRVVKDRYSVDDVLCQIGSSLAETSIIHGSSKMTIVQSTILRADGYGSMVRDEAVLELLARKPKAELFSVIPKGDISPARREQKQKKERPLESGLETR</sequence>
<dbReference type="AlphaFoldDB" id="A0A6J5DBB4"/>
<dbReference type="Proteomes" id="UP000494329">
    <property type="component" value="Unassembled WGS sequence"/>
</dbReference>
<evidence type="ECO:0000313" key="2">
    <source>
        <dbReference type="EMBL" id="CAB3750442.1"/>
    </source>
</evidence>
<reference evidence="2 3" key="1">
    <citation type="submission" date="2020-04" db="EMBL/GenBank/DDBJ databases">
        <authorList>
            <person name="De Canck E."/>
        </authorList>
    </citation>
    <scope>NUCLEOTIDE SEQUENCE [LARGE SCALE GENOMIC DNA]</scope>
    <source>
        <strain evidence="2 3">LMG 29739</strain>
    </source>
</reference>
<proteinExistence type="predicted"/>